<evidence type="ECO:0000256" key="1">
    <source>
        <dbReference type="SAM" id="MobiDB-lite"/>
    </source>
</evidence>
<evidence type="ECO:0000313" key="2">
    <source>
        <dbReference type="EMBL" id="KAJ8765433.1"/>
    </source>
</evidence>
<feature type="compositionally biased region" description="Basic and acidic residues" evidence="1">
    <location>
        <begin position="268"/>
        <end position="280"/>
    </location>
</feature>
<evidence type="ECO:0000313" key="3">
    <source>
        <dbReference type="Proteomes" id="UP001159364"/>
    </source>
</evidence>
<feature type="compositionally biased region" description="Polar residues" evidence="1">
    <location>
        <begin position="1"/>
        <end position="11"/>
    </location>
</feature>
<protein>
    <submittedName>
        <fullName evidence="2">Uncharacterized protein</fullName>
    </submittedName>
</protein>
<gene>
    <name evidence="2" type="ORF">K2173_013191</name>
</gene>
<feature type="compositionally biased region" description="Polar residues" evidence="1">
    <location>
        <begin position="199"/>
        <end position="211"/>
    </location>
</feature>
<feature type="compositionally biased region" description="Polar residues" evidence="1">
    <location>
        <begin position="65"/>
        <end position="80"/>
    </location>
</feature>
<feature type="compositionally biased region" description="Basic and acidic residues" evidence="1">
    <location>
        <begin position="31"/>
        <end position="41"/>
    </location>
</feature>
<sequence>MGNEMGNNNSGLREEEDTTTEAQGNFTHEVALVKDVKEENHGVTAAESEDYHKKETVLDPVDEQGTGQTNTDALISSNRTEGYPPAESPKPETESNENRPEDSEMQPASFEKEVGEHDLTMELNLKENLLETSKSHLGIEVSLGKEEGVVSKSTLVQVSSSDDDAEQEEYIYLSVDHNETYDSSIVNGVKRTQDSSSSQNGDDNISCSSKENGYHKHNNPDEIIVSDINLDLENQIDYLTTERMATEENEVSIDEESEVRVLEQVQDRESSTETNCHGKDAFQPPPELNLMTHQDSTIEICEENLIITEPEGEDEKDDHNSFEFSEKVVSENNNRNETAEDNFREAKAEPIMVSKPEMILGEIPFSNGHFKEEGKQDCKLEEEESSDKQVVPLMRERSQISHSRGITAEEEAGEHQTCTPETPGFLFQAEDHQGEAEMEPDNAQVNGNSDLELKPANFSDFFAATASISAASSFPEETLVSVDRTASDGGLPEFLHNIIATPESGLETQSSILHDHCIDQCSKVEKAMVAGNNYETQENAERFSFDSNTDTLNVHAKIRKSPSFDFVLRREAKDEESDQNLLYQDKTAIECLSSQVDISIQSRLPHATFEEIHFNMKSDSEKSRTPFLGFRKGDDEEVDSEPTQAGLKKKDKDSWSAGTKEVASVSLIKAKDKHKRRSSLFSNCICCTSVMN</sequence>
<feature type="region of interest" description="Disordered" evidence="1">
    <location>
        <begin position="620"/>
        <end position="658"/>
    </location>
</feature>
<feature type="compositionally biased region" description="Basic and acidic residues" evidence="1">
    <location>
        <begin position="110"/>
        <end position="119"/>
    </location>
</feature>
<feature type="compositionally biased region" description="Basic and acidic residues" evidence="1">
    <location>
        <begin position="89"/>
        <end position="102"/>
    </location>
</feature>
<dbReference type="EMBL" id="JAIWQS010000005">
    <property type="protein sequence ID" value="KAJ8765433.1"/>
    <property type="molecule type" value="Genomic_DNA"/>
</dbReference>
<dbReference type="AlphaFoldDB" id="A0AAV8TFF0"/>
<name>A0AAV8TFF0_9ROSI</name>
<feature type="region of interest" description="Disordered" evidence="1">
    <location>
        <begin position="1"/>
        <end position="119"/>
    </location>
</feature>
<reference evidence="2 3" key="1">
    <citation type="submission" date="2021-09" db="EMBL/GenBank/DDBJ databases">
        <title>Genomic insights and catalytic innovation underlie evolution of tropane alkaloids biosynthesis.</title>
        <authorList>
            <person name="Wang Y.-J."/>
            <person name="Tian T."/>
            <person name="Huang J.-P."/>
            <person name="Huang S.-X."/>
        </authorList>
    </citation>
    <scope>NUCLEOTIDE SEQUENCE [LARGE SCALE GENOMIC DNA]</scope>
    <source>
        <strain evidence="2">KIB-2018</strain>
        <tissue evidence="2">Leaf</tissue>
    </source>
</reference>
<feature type="region of interest" description="Disordered" evidence="1">
    <location>
        <begin position="268"/>
        <end position="287"/>
    </location>
</feature>
<comment type="caution">
    <text evidence="2">The sequence shown here is derived from an EMBL/GenBank/DDBJ whole genome shotgun (WGS) entry which is preliminary data.</text>
</comment>
<keyword evidence="3" id="KW-1185">Reference proteome</keyword>
<proteinExistence type="predicted"/>
<feature type="region of interest" description="Disordered" evidence="1">
    <location>
        <begin position="191"/>
        <end position="219"/>
    </location>
</feature>
<dbReference type="Proteomes" id="UP001159364">
    <property type="component" value="Linkage Group LG05"/>
</dbReference>
<feature type="region of interest" description="Disordered" evidence="1">
    <location>
        <begin position="398"/>
        <end position="420"/>
    </location>
</feature>
<accession>A0AAV8TFF0</accession>
<organism evidence="2 3">
    <name type="scientific">Erythroxylum novogranatense</name>
    <dbReference type="NCBI Taxonomy" id="1862640"/>
    <lineage>
        <taxon>Eukaryota</taxon>
        <taxon>Viridiplantae</taxon>
        <taxon>Streptophyta</taxon>
        <taxon>Embryophyta</taxon>
        <taxon>Tracheophyta</taxon>
        <taxon>Spermatophyta</taxon>
        <taxon>Magnoliopsida</taxon>
        <taxon>eudicotyledons</taxon>
        <taxon>Gunneridae</taxon>
        <taxon>Pentapetalae</taxon>
        <taxon>rosids</taxon>
        <taxon>fabids</taxon>
        <taxon>Malpighiales</taxon>
        <taxon>Erythroxylaceae</taxon>
        <taxon>Erythroxylum</taxon>
    </lineage>
</organism>